<dbReference type="Proteomes" id="UP000249915">
    <property type="component" value="Unassembled WGS sequence"/>
</dbReference>
<dbReference type="RefSeq" id="WP_112281409.1">
    <property type="nucleotide sequence ID" value="NZ_MASW01000002.1"/>
</dbReference>
<reference evidence="1 2" key="1">
    <citation type="submission" date="2016-07" db="EMBL/GenBank/DDBJ databases">
        <title>Draft genome sequence of Prauserella muralis DSM 45305, isolated from a mould-covered wall in an indoor environment.</title>
        <authorList>
            <person name="Ruckert C."/>
            <person name="Albersmeier A."/>
            <person name="Jiang C.-L."/>
            <person name="Jiang Y."/>
            <person name="Kalinowski J."/>
            <person name="Schneider O."/>
            <person name="Winkler A."/>
            <person name="Zotchev S.B."/>
        </authorList>
    </citation>
    <scope>NUCLEOTIDE SEQUENCE [LARGE SCALE GENOMIC DNA]</scope>
    <source>
        <strain evidence="1 2">DSM 45305</strain>
    </source>
</reference>
<dbReference type="AlphaFoldDB" id="A0A2V4AZU4"/>
<comment type="caution">
    <text evidence="1">The sequence shown here is derived from an EMBL/GenBank/DDBJ whole genome shotgun (WGS) entry which is preliminary data.</text>
</comment>
<name>A0A2V4AZU4_9PSEU</name>
<sequence>MPEPTLLDQLVGVAATIAYLLAAGVIAAVVWWVLDRIRPHALEPGSDEGPDREQQRSGPCPDLIPIAEPTRLVPLDEQANHREVALENLRWPRL</sequence>
<evidence type="ECO:0000313" key="1">
    <source>
        <dbReference type="EMBL" id="PXY27406.1"/>
    </source>
</evidence>
<organism evidence="1 2">
    <name type="scientific">Prauserella muralis</name>
    <dbReference type="NCBI Taxonomy" id="588067"/>
    <lineage>
        <taxon>Bacteria</taxon>
        <taxon>Bacillati</taxon>
        <taxon>Actinomycetota</taxon>
        <taxon>Actinomycetes</taxon>
        <taxon>Pseudonocardiales</taxon>
        <taxon>Pseudonocardiaceae</taxon>
        <taxon>Prauserella</taxon>
    </lineage>
</organism>
<protein>
    <submittedName>
        <fullName evidence="1">Uncharacterized protein</fullName>
    </submittedName>
</protein>
<dbReference type="EMBL" id="MASW01000002">
    <property type="protein sequence ID" value="PXY27406.1"/>
    <property type="molecule type" value="Genomic_DNA"/>
</dbReference>
<gene>
    <name evidence="1" type="ORF">BAY60_13305</name>
</gene>
<keyword evidence="2" id="KW-1185">Reference proteome</keyword>
<accession>A0A2V4AZU4</accession>
<proteinExistence type="predicted"/>
<evidence type="ECO:0000313" key="2">
    <source>
        <dbReference type="Proteomes" id="UP000249915"/>
    </source>
</evidence>